<reference evidence="7 8" key="1">
    <citation type="submission" date="2015-09" db="EMBL/GenBank/DDBJ databases">
        <authorList>
            <consortium name="Pathogen Informatics"/>
        </authorList>
    </citation>
    <scope>NUCLEOTIDE SEQUENCE [LARGE SCALE GENOMIC DNA]</scope>
    <source>
        <strain evidence="7 8">2789STDY5608850</strain>
    </source>
</reference>
<dbReference type="GO" id="GO:0000155">
    <property type="term" value="F:phosphorelay sensor kinase activity"/>
    <property type="evidence" value="ECO:0007669"/>
    <property type="project" value="InterPro"/>
</dbReference>
<dbReference type="InterPro" id="IPR003660">
    <property type="entry name" value="HAMP_dom"/>
</dbReference>
<comment type="subcellular location">
    <subcellularLocation>
        <location evidence="1">Membrane</location>
    </subcellularLocation>
</comment>
<dbReference type="EMBL" id="CYZE01000003">
    <property type="protein sequence ID" value="CUN92510.1"/>
    <property type="molecule type" value="Genomic_DNA"/>
</dbReference>
<sequence>MALKQKREQTIFQKQLEKAATRNIVFLVFIGCLFFSAAIFGINYLNTRFNVQEHIEFLTSTFQTAYYATDSYLNDTENDSVFTRCIEDGTNGSEVHYSLSKYNVDSPIRLNLILADRDRNIVYTSYGADDMNLHRIAFNGIVCDNTAENGPDLYHTVYYFTGDTSEYVFSKPLYRGGELIGFVGAYLNGHDWARLFSDYQYDNIITTANGDIIFCSREGFLPERNTNKFRNESQERMVFLHGNRYLLSSHFMKDEGVFLYSFIYYPKNVLYLTIGILTIVFLGVIWFIMTLRLSKLMAEKNARSVGMLADEMRIIRHGDSGHVIEIHTGDEFEEIASQINRMVKSINDLNTRNTDLIRLNSMIEISNLQTQINPHFIYNTLDTIKYLIMSEPDKAAHLIEKFTHILRYSINNTKQDVILLEDMRYIEDYLYIQRTRFGDRFLCETALADECMRYRVPKLLLQPIIENSIKYGFKKKMEIRVAIRGWCEEDYLYLSVEDDGPGVPRSTLETLRAMLKSEELKTEHNGLQNLARRIVLEYGDNSEMTIDSREGEYFRVDIRLKNKERKPCTV</sequence>
<proteinExistence type="predicted"/>
<dbReference type="SUPFAM" id="SSF55874">
    <property type="entry name" value="ATPase domain of HSP90 chaperone/DNA topoisomerase II/histidine kinase"/>
    <property type="match status" value="1"/>
</dbReference>
<dbReference type="InterPro" id="IPR036890">
    <property type="entry name" value="HATPase_C_sf"/>
</dbReference>
<dbReference type="AlphaFoldDB" id="A0A174AYD6"/>
<dbReference type="InterPro" id="IPR003594">
    <property type="entry name" value="HATPase_dom"/>
</dbReference>
<keyword evidence="3 7" id="KW-0808">Transferase</keyword>
<feature type="transmembrane region" description="Helical" evidence="5">
    <location>
        <begin position="24"/>
        <end position="45"/>
    </location>
</feature>
<dbReference type="InterPro" id="IPR050640">
    <property type="entry name" value="Bact_2-comp_sensor_kinase"/>
</dbReference>
<keyword evidence="2" id="KW-0597">Phosphoprotein</keyword>
<accession>A0A174AYD6</accession>
<dbReference type="InterPro" id="IPR010559">
    <property type="entry name" value="Sig_transdc_His_kin_internal"/>
</dbReference>
<dbReference type="PROSITE" id="PS50885">
    <property type="entry name" value="HAMP"/>
    <property type="match status" value="1"/>
</dbReference>
<evidence type="ECO:0000256" key="1">
    <source>
        <dbReference type="ARBA" id="ARBA00004370"/>
    </source>
</evidence>
<evidence type="ECO:0000256" key="2">
    <source>
        <dbReference type="ARBA" id="ARBA00022553"/>
    </source>
</evidence>
<dbReference type="EC" id="2.7.13.3" evidence="7"/>
<evidence type="ECO:0000313" key="7">
    <source>
        <dbReference type="EMBL" id="CUN92510.1"/>
    </source>
</evidence>
<keyword evidence="5" id="KW-0472">Membrane</keyword>
<dbReference type="Gene3D" id="3.30.565.10">
    <property type="entry name" value="Histidine kinase-like ATPase, C-terminal domain"/>
    <property type="match status" value="1"/>
</dbReference>
<organism evidence="7 8">
    <name type="scientific">Hungatella hathewayi</name>
    <dbReference type="NCBI Taxonomy" id="154046"/>
    <lineage>
        <taxon>Bacteria</taxon>
        <taxon>Bacillati</taxon>
        <taxon>Bacillota</taxon>
        <taxon>Clostridia</taxon>
        <taxon>Lachnospirales</taxon>
        <taxon>Lachnospiraceae</taxon>
        <taxon>Hungatella</taxon>
    </lineage>
</organism>
<dbReference type="Pfam" id="PF06580">
    <property type="entry name" value="His_kinase"/>
    <property type="match status" value="1"/>
</dbReference>
<evidence type="ECO:0000259" key="6">
    <source>
        <dbReference type="PROSITE" id="PS50885"/>
    </source>
</evidence>
<keyword evidence="4 7" id="KW-0418">Kinase</keyword>
<keyword evidence="5" id="KW-0812">Transmembrane</keyword>
<dbReference type="Pfam" id="PF02518">
    <property type="entry name" value="HATPase_c"/>
    <property type="match status" value="1"/>
</dbReference>
<protein>
    <submittedName>
        <fullName evidence="7">Integral membrane sensor signal transduction histidine kinase</fullName>
        <ecNumber evidence="7">2.7.13.3</ecNumber>
    </submittedName>
</protein>
<dbReference type="GO" id="GO:0016020">
    <property type="term" value="C:membrane"/>
    <property type="evidence" value="ECO:0007669"/>
    <property type="project" value="UniProtKB-SubCell"/>
</dbReference>
<dbReference type="RefSeq" id="WP_055653758.1">
    <property type="nucleotide sequence ID" value="NZ_CABIXC010000003.1"/>
</dbReference>
<feature type="domain" description="HAMP" evidence="6">
    <location>
        <begin position="302"/>
        <end position="351"/>
    </location>
</feature>
<dbReference type="Gene3D" id="6.10.340.10">
    <property type="match status" value="1"/>
</dbReference>
<evidence type="ECO:0000256" key="4">
    <source>
        <dbReference type="ARBA" id="ARBA00022777"/>
    </source>
</evidence>
<gene>
    <name evidence="7" type="primary">yehU_10</name>
    <name evidence="7" type="ORF">ERS852407_01389</name>
</gene>
<dbReference type="PANTHER" id="PTHR34220">
    <property type="entry name" value="SENSOR HISTIDINE KINASE YPDA"/>
    <property type="match status" value="1"/>
</dbReference>
<evidence type="ECO:0000256" key="3">
    <source>
        <dbReference type="ARBA" id="ARBA00022679"/>
    </source>
</evidence>
<evidence type="ECO:0000313" key="8">
    <source>
        <dbReference type="Proteomes" id="UP000095651"/>
    </source>
</evidence>
<dbReference type="Pfam" id="PF00672">
    <property type="entry name" value="HAMP"/>
    <property type="match status" value="1"/>
</dbReference>
<evidence type="ECO:0000256" key="5">
    <source>
        <dbReference type="SAM" id="Phobius"/>
    </source>
</evidence>
<dbReference type="Proteomes" id="UP000095651">
    <property type="component" value="Unassembled WGS sequence"/>
</dbReference>
<feature type="transmembrane region" description="Helical" evidence="5">
    <location>
        <begin position="269"/>
        <end position="291"/>
    </location>
</feature>
<dbReference type="CDD" id="cd06225">
    <property type="entry name" value="HAMP"/>
    <property type="match status" value="1"/>
</dbReference>
<keyword evidence="5" id="KW-1133">Transmembrane helix</keyword>
<name>A0A174AYD6_9FIRM</name>
<dbReference type="PANTHER" id="PTHR34220:SF7">
    <property type="entry name" value="SENSOR HISTIDINE KINASE YPDA"/>
    <property type="match status" value="1"/>
</dbReference>